<proteinExistence type="inferred from homology"/>
<dbReference type="EMBL" id="CAXAMM010039017">
    <property type="protein sequence ID" value="CAK9082933.1"/>
    <property type="molecule type" value="Genomic_DNA"/>
</dbReference>
<gene>
    <name evidence="7" type="ORF">SCF082_LOCUS39388</name>
</gene>
<dbReference type="SUPFAM" id="SSF52799">
    <property type="entry name" value="(Phosphotyrosine protein) phosphatases II"/>
    <property type="match status" value="1"/>
</dbReference>
<evidence type="ECO:0000256" key="3">
    <source>
        <dbReference type="ARBA" id="ARBA00022801"/>
    </source>
</evidence>
<accession>A0ABP0Q3T6</accession>
<evidence type="ECO:0000256" key="2">
    <source>
        <dbReference type="ARBA" id="ARBA00013064"/>
    </source>
</evidence>
<dbReference type="PROSITE" id="PS50054">
    <property type="entry name" value="TYR_PHOSPHATASE_DUAL"/>
    <property type="match status" value="1"/>
</dbReference>
<sequence>MGACSSHSAPHCPLKEDDSDLLQKVHAELRQANWQHRPEPQPALLCDWGLYLGGLAEASNAQLMKDLGIGAIVNTASSMCIYTPRGEVAPREMRLLQFDAHDCDYPLLEKHFAEFEHFVSHSKAYNTKTLVHCQAGMNRSAGLCAAYLVYKERIPLVKAIRLMVEKRGLVLTNPSFVKQLVHLAHTEHLLE</sequence>
<reference evidence="7 8" key="1">
    <citation type="submission" date="2024-02" db="EMBL/GenBank/DDBJ databases">
        <authorList>
            <person name="Chen Y."/>
            <person name="Shah S."/>
            <person name="Dougan E. K."/>
            <person name="Thang M."/>
            <person name="Chan C."/>
        </authorList>
    </citation>
    <scope>NUCLEOTIDE SEQUENCE [LARGE SCALE GENOMIC DNA]</scope>
</reference>
<dbReference type="InterPro" id="IPR020422">
    <property type="entry name" value="TYR_PHOSPHATASE_DUAL_dom"/>
</dbReference>
<dbReference type="PROSITE" id="PS00383">
    <property type="entry name" value="TYR_PHOSPHATASE_1"/>
    <property type="match status" value="1"/>
</dbReference>
<comment type="similarity">
    <text evidence="1">Belongs to the protein-tyrosine phosphatase family. Non-receptor class dual specificity subfamily.</text>
</comment>
<dbReference type="PROSITE" id="PS50056">
    <property type="entry name" value="TYR_PHOSPHATASE_2"/>
    <property type="match status" value="1"/>
</dbReference>
<evidence type="ECO:0000256" key="1">
    <source>
        <dbReference type="ARBA" id="ARBA00008601"/>
    </source>
</evidence>
<dbReference type="PANTHER" id="PTHR10159:SF519">
    <property type="entry name" value="DUAL SPECIFICITY PROTEIN PHOSPHATASE MPK3"/>
    <property type="match status" value="1"/>
</dbReference>
<dbReference type="Pfam" id="PF00782">
    <property type="entry name" value="DSPc"/>
    <property type="match status" value="1"/>
</dbReference>
<keyword evidence="4" id="KW-0904">Protein phosphatase</keyword>
<evidence type="ECO:0000313" key="8">
    <source>
        <dbReference type="Proteomes" id="UP001642464"/>
    </source>
</evidence>
<comment type="caution">
    <text evidence="7">The sequence shown here is derived from an EMBL/GenBank/DDBJ whole genome shotgun (WGS) entry which is preliminary data.</text>
</comment>
<dbReference type="PANTHER" id="PTHR10159">
    <property type="entry name" value="DUAL SPECIFICITY PROTEIN PHOSPHATASE"/>
    <property type="match status" value="1"/>
</dbReference>
<evidence type="ECO:0000259" key="5">
    <source>
        <dbReference type="PROSITE" id="PS50054"/>
    </source>
</evidence>
<dbReference type="InterPro" id="IPR016130">
    <property type="entry name" value="Tyr_Pase_AS"/>
</dbReference>
<feature type="domain" description="Tyrosine-protein phosphatase" evidence="5">
    <location>
        <begin position="41"/>
        <end position="189"/>
    </location>
</feature>
<dbReference type="InterPro" id="IPR000387">
    <property type="entry name" value="Tyr_Pase_dom"/>
</dbReference>
<evidence type="ECO:0000313" key="7">
    <source>
        <dbReference type="EMBL" id="CAK9082933.1"/>
    </source>
</evidence>
<feature type="domain" description="Tyrosine specific protein phosphatases" evidence="6">
    <location>
        <begin position="110"/>
        <end position="167"/>
    </location>
</feature>
<keyword evidence="3" id="KW-0378">Hydrolase</keyword>
<dbReference type="CDD" id="cd14498">
    <property type="entry name" value="DSP"/>
    <property type="match status" value="1"/>
</dbReference>
<dbReference type="InterPro" id="IPR029021">
    <property type="entry name" value="Prot-tyrosine_phosphatase-like"/>
</dbReference>
<keyword evidence="8" id="KW-1185">Reference proteome</keyword>
<evidence type="ECO:0000256" key="4">
    <source>
        <dbReference type="ARBA" id="ARBA00022912"/>
    </source>
</evidence>
<dbReference type="Proteomes" id="UP001642464">
    <property type="component" value="Unassembled WGS sequence"/>
</dbReference>
<protein>
    <recommendedName>
        <fullName evidence="2">protein-tyrosine-phosphatase</fullName>
        <ecNumber evidence="2">3.1.3.48</ecNumber>
    </recommendedName>
</protein>
<name>A0ABP0Q3T6_9DINO</name>
<organism evidence="7 8">
    <name type="scientific">Durusdinium trenchii</name>
    <dbReference type="NCBI Taxonomy" id="1381693"/>
    <lineage>
        <taxon>Eukaryota</taxon>
        <taxon>Sar</taxon>
        <taxon>Alveolata</taxon>
        <taxon>Dinophyceae</taxon>
        <taxon>Suessiales</taxon>
        <taxon>Symbiodiniaceae</taxon>
        <taxon>Durusdinium</taxon>
    </lineage>
</organism>
<dbReference type="EC" id="3.1.3.48" evidence="2"/>
<dbReference type="Gene3D" id="3.90.190.10">
    <property type="entry name" value="Protein tyrosine phosphatase superfamily"/>
    <property type="match status" value="1"/>
</dbReference>
<evidence type="ECO:0000259" key="6">
    <source>
        <dbReference type="PROSITE" id="PS50056"/>
    </source>
</evidence>
<dbReference type="SMART" id="SM00195">
    <property type="entry name" value="DSPc"/>
    <property type="match status" value="1"/>
</dbReference>
<dbReference type="InterPro" id="IPR000340">
    <property type="entry name" value="Dual-sp_phosphatase_cat-dom"/>
</dbReference>